<dbReference type="CDD" id="cd01650">
    <property type="entry name" value="RT_nLTR_like"/>
    <property type="match status" value="1"/>
</dbReference>
<dbReference type="EMBL" id="JBBPBK010000003">
    <property type="protein sequence ID" value="KAK9287662.1"/>
    <property type="molecule type" value="Genomic_DNA"/>
</dbReference>
<protein>
    <recommendedName>
        <fullName evidence="1">Reverse transcriptase domain-containing protein</fullName>
    </recommendedName>
</protein>
<dbReference type="InterPro" id="IPR052343">
    <property type="entry name" value="Retrotransposon-Effector_Assoc"/>
</dbReference>
<evidence type="ECO:0000259" key="1">
    <source>
        <dbReference type="Pfam" id="PF00078"/>
    </source>
</evidence>
<dbReference type="PANTHER" id="PTHR46890:SF48">
    <property type="entry name" value="RNA-DIRECTED DNA POLYMERASE"/>
    <property type="match status" value="1"/>
</dbReference>
<proteinExistence type="predicted"/>
<accession>A0AAP0X2F3</accession>
<dbReference type="Pfam" id="PF00078">
    <property type="entry name" value="RVT_1"/>
    <property type="match status" value="1"/>
</dbReference>
<feature type="domain" description="Reverse transcriptase" evidence="1">
    <location>
        <begin position="161"/>
        <end position="285"/>
    </location>
</feature>
<dbReference type="PANTHER" id="PTHR46890">
    <property type="entry name" value="NON-LTR RETROLELEMENT REVERSE TRANSCRIPTASE-LIKE PROTEIN-RELATED"/>
    <property type="match status" value="1"/>
</dbReference>
<dbReference type="AlphaFoldDB" id="A0AAP0X2F3"/>
<name>A0AAP0X2F3_LIQFO</name>
<dbReference type="InterPro" id="IPR043502">
    <property type="entry name" value="DNA/RNA_pol_sf"/>
</dbReference>
<dbReference type="InterPro" id="IPR000477">
    <property type="entry name" value="RT_dom"/>
</dbReference>
<evidence type="ECO:0000313" key="2">
    <source>
        <dbReference type="EMBL" id="KAK9287662.1"/>
    </source>
</evidence>
<gene>
    <name evidence="2" type="ORF">L1049_016099</name>
</gene>
<evidence type="ECO:0000313" key="3">
    <source>
        <dbReference type="Proteomes" id="UP001415857"/>
    </source>
</evidence>
<reference evidence="2 3" key="1">
    <citation type="journal article" date="2024" name="Plant J.">
        <title>Genome sequences and population genomics reveal climatic adaptation and genomic divergence between two closely related sweetgum species.</title>
        <authorList>
            <person name="Xu W.Q."/>
            <person name="Ren C.Q."/>
            <person name="Zhang X.Y."/>
            <person name="Comes H.P."/>
            <person name="Liu X.H."/>
            <person name="Li Y.G."/>
            <person name="Kettle C.J."/>
            <person name="Jalonen R."/>
            <person name="Gaisberger H."/>
            <person name="Ma Y.Z."/>
            <person name="Qiu Y.X."/>
        </authorList>
    </citation>
    <scope>NUCLEOTIDE SEQUENCE [LARGE SCALE GENOMIC DNA]</scope>
    <source>
        <strain evidence="2">Hangzhou</strain>
    </source>
</reference>
<organism evidence="2 3">
    <name type="scientific">Liquidambar formosana</name>
    <name type="common">Formosan gum</name>
    <dbReference type="NCBI Taxonomy" id="63359"/>
    <lineage>
        <taxon>Eukaryota</taxon>
        <taxon>Viridiplantae</taxon>
        <taxon>Streptophyta</taxon>
        <taxon>Embryophyta</taxon>
        <taxon>Tracheophyta</taxon>
        <taxon>Spermatophyta</taxon>
        <taxon>Magnoliopsida</taxon>
        <taxon>eudicotyledons</taxon>
        <taxon>Gunneridae</taxon>
        <taxon>Pentapetalae</taxon>
        <taxon>Saxifragales</taxon>
        <taxon>Altingiaceae</taxon>
        <taxon>Liquidambar</taxon>
    </lineage>
</organism>
<keyword evidence="3" id="KW-1185">Reference proteome</keyword>
<dbReference type="SUPFAM" id="SSF56672">
    <property type="entry name" value="DNA/RNA polymerases"/>
    <property type="match status" value="1"/>
</dbReference>
<sequence>MPQATSAVEERRAIMGRMDEVLVWEEILWKQCSRVSWLKEDDRNIGYFHARALEGRRKNSIRHLFTSSYPHHIKQILETMEKRVLDGMIATLMWEFCAEEVRVALSQMHPTKALGPDGMPTSFFQKYWHVVGPNVTNAALSFLNEGQMLWKLNYTHIILIPKIDSPENITQYRPISLCNVLYKIISKVLANRLKEILPHVFSRSQSAFLRRQLITDNVLVAFEIMHFLNNKRTGQQGQFALKLDMSKAYDRVEWSFLESIMVKMGFDSRWVNLIMSYVTTVSYSVIFNDNQCGNFRPSQASDRRSPLPISLSYCGRRLYGAALGQQTNMEKSSIFFSKNTSLAQQDVDRNAIGISSTEHHGKYLGLPTLISKSKKVIFNYIKERVWKRLQGWKGKLLSKAEKEVLIKVVVQAIPLHVMSCFKFPTSLCDELTSMISQRALILSQRDIRDWFSELQAKAREKIMAMRYLEEYIAAQSGSRTESRAIGARWLPPMTGPVKINVDATLFAENSSVGFGQWCKTMKDRL</sequence>
<dbReference type="Proteomes" id="UP001415857">
    <property type="component" value="Unassembled WGS sequence"/>
</dbReference>
<comment type="caution">
    <text evidence="2">The sequence shown here is derived from an EMBL/GenBank/DDBJ whole genome shotgun (WGS) entry which is preliminary data.</text>
</comment>